<protein>
    <recommendedName>
        <fullName evidence="7">BRCT domain-containing protein</fullName>
    </recommendedName>
</protein>
<reference evidence="6" key="2">
    <citation type="submission" date="2015-01" db="EMBL/GenBank/DDBJ databases">
        <title>Evolutionary Origins and Diversification of the Mycorrhizal Mutualists.</title>
        <authorList>
            <consortium name="DOE Joint Genome Institute"/>
            <consortium name="Mycorrhizal Genomics Consortium"/>
            <person name="Kohler A."/>
            <person name="Kuo A."/>
            <person name="Nagy L.G."/>
            <person name="Floudas D."/>
            <person name="Copeland A."/>
            <person name="Barry K.W."/>
            <person name="Cichocki N."/>
            <person name="Veneault-Fourrey C."/>
            <person name="LaButti K."/>
            <person name="Lindquist E.A."/>
            <person name="Lipzen A."/>
            <person name="Lundell T."/>
            <person name="Morin E."/>
            <person name="Murat C."/>
            <person name="Riley R."/>
            <person name="Ohm R."/>
            <person name="Sun H."/>
            <person name="Tunlid A."/>
            <person name="Henrissat B."/>
            <person name="Grigoriev I.V."/>
            <person name="Hibbett D.S."/>
            <person name="Martin F."/>
        </authorList>
    </citation>
    <scope>NUCLEOTIDE SEQUENCE [LARGE SCALE GENOMIC DNA]</scope>
    <source>
        <strain evidence="6">MAFF 305830</strain>
    </source>
</reference>
<feature type="compositionally biased region" description="Basic and acidic residues" evidence="4">
    <location>
        <begin position="331"/>
        <end position="344"/>
    </location>
</feature>
<feature type="compositionally biased region" description="Polar residues" evidence="4">
    <location>
        <begin position="534"/>
        <end position="545"/>
    </location>
</feature>
<feature type="region of interest" description="Disordered" evidence="4">
    <location>
        <begin position="605"/>
        <end position="886"/>
    </location>
</feature>
<feature type="region of interest" description="Disordered" evidence="4">
    <location>
        <begin position="298"/>
        <end position="344"/>
    </location>
</feature>
<dbReference type="Proteomes" id="UP000054097">
    <property type="component" value="Unassembled WGS sequence"/>
</dbReference>
<feature type="compositionally biased region" description="Basic and acidic residues" evidence="4">
    <location>
        <begin position="837"/>
        <end position="856"/>
    </location>
</feature>
<dbReference type="GO" id="GO:0000077">
    <property type="term" value="P:DNA damage checkpoint signaling"/>
    <property type="evidence" value="ECO:0007669"/>
    <property type="project" value="TreeGrafter"/>
</dbReference>
<dbReference type="EMBL" id="KN824278">
    <property type="protein sequence ID" value="KIM33504.1"/>
    <property type="molecule type" value="Genomic_DNA"/>
</dbReference>
<organism evidence="5 6">
    <name type="scientific">Serendipita vermifera MAFF 305830</name>
    <dbReference type="NCBI Taxonomy" id="933852"/>
    <lineage>
        <taxon>Eukaryota</taxon>
        <taxon>Fungi</taxon>
        <taxon>Dikarya</taxon>
        <taxon>Basidiomycota</taxon>
        <taxon>Agaricomycotina</taxon>
        <taxon>Agaricomycetes</taxon>
        <taxon>Sebacinales</taxon>
        <taxon>Serendipitaceae</taxon>
        <taxon>Serendipita</taxon>
    </lineage>
</organism>
<feature type="compositionally biased region" description="Acidic residues" evidence="4">
    <location>
        <begin position="770"/>
        <end position="784"/>
    </location>
</feature>
<dbReference type="HOGENOM" id="CLU_254180_0_0_1"/>
<dbReference type="InterPro" id="IPR047252">
    <property type="entry name" value="TP53BP1-like"/>
</dbReference>
<feature type="compositionally biased region" description="Low complexity" evidence="4">
    <location>
        <begin position="455"/>
        <end position="471"/>
    </location>
</feature>
<gene>
    <name evidence="5" type="ORF">M408DRAFT_326203</name>
</gene>
<feature type="compositionally biased region" description="Basic and acidic residues" evidence="4">
    <location>
        <begin position="647"/>
        <end position="664"/>
    </location>
</feature>
<dbReference type="OrthoDB" id="129353at2759"/>
<keyword evidence="3" id="KW-0539">Nucleus</keyword>
<evidence type="ECO:0000256" key="4">
    <source>
        <dbReference type="SAM" id="MobiDB-lite"/>
    </source>
</evidence>
<dbReference type="CDD" id="cd17745">
    <property type="entry name" value="BRCT_p53bp1_rpt1"/>
    <property type="match status" value="1"/>
</dbReference>
<sequence length="1403" mass="153604">MDGSPHLESRSSRTTSLRIDDNDGESTLIIGTSLDDEEMRYSPNRKDALNTVDKDSFNSYTTRPPPTSPTDTNPLTAFEKHDTLPVVNDPTSVKAHVQTMLAPGTPPKSAQRTRNSSTVGPSPSRALSLPMDPVHRTTLTEGTDGDSLSPHRVTSAMAKRSANPGPARKVAPLPSSSRAGPSPSKAGASRKGVIQEDEYGADDEGVPSNESTQAHPLVATQSMPDLRESPQRPFPVIAFLPNLIENQKRAVKALPPVVEASPGRSTADTEASSESLASQKFEYYSRYARKQEKAIFRPLTQKPMGENPPGITVHSQSQSDQDYARSSGDYHAPDHRDLSGSLERRATTLVVGTPSETSESSQPDRELDMSQLYREGRSFMPDADEEELVPTQVVADSQDIETLPLEEEVAVTQSVHEYEQKLSFPVPGTQNTVELAEKSMVKTIDVSPRKAKPKGFYSSSSGTSQSIPGLSNPDNSGSFGTKPATRSPAKKVTQPDKDNISAKPNPISVYQHPTKPPQTSPTKTLTRASRPSPLLTSRPLNTNIPKGTAVPGPVRPFGTLASADKQTNKKPAPTLKRGAGLMRRKTPPAAVDLWLAEREAKMLAEEAATTQAPQDEETLPVDHPEGPPAAREEEEETQSLGFYSRLKPMEDEHTLEVAHDKPTVDHATASEDDGSVEMETDEEPAGKHTPKVTSYRWRASPEQEAPANTTLKPNTNGTKPKGFLLAGLTRNRSESIEEQPIPRADSAEAKGSNTTTVAVNTPVEWNHDKEDEDSSSSADDDDASDYNFQETQTQEDRLEKETVIEGAQEEEDEDLALFRPIFSRPGPKNKRQAKNQGGRDSKRVCRRTESWEEERPVNSAPKSSLKARRGATTPAPSKMRAQRPELPTLNTSTINRVAGAPSARTTRAAQNRARTGSNAVVSTGIGHLVLVRYAEARRYFFGYAIVRTGKLWEIIPADGSPTVYSEPRYMREGVFRVDDPVIVSADSGGENCGDAIVIAVDEHWDENRSVKVLVGAEGDTEERYVAIRHLSVEERNIKHWDDRKVTHKDLESEEAMETMSTSTSAALNRRESFTIPTPGRNVASSIIRTSQAASGKMFSGIGFVLTNCDDATTKRIAEYGGCIYTSWLNAFHFDGALENVKGLKGQQRWIRRPPGVTQGKGRSRVLETPPLQWIGNEDEQGVKTMFLIAGKVVMTAKTLISLALGIPCVSHKWVEACELEGKRVDWIPYLLPSHNLPSPLALIPNTLPSQAPDYQWGSDPHYESPVLESILNYGPLAHRRILNGNPRVLYIAQECIQKLAHDYDKHVDAPPCQVPFMYCCLAMGAQHVEAVEQYTHATDKTLSTYDLVIVADTIMEAIEQKNKLFKGLATVMTDVKGSGITIINQSDFKMSVACGKLLKVPHA</sequence>
<evidence type="ECO:0000313" key="5">
    <source>
        <dbReference type="EMBL" id="KIM33504.1"/>
    </source>
</evidence>
<dbReference type="GO" id="GO:0045944">
    <property type="term" value="P:positive regulation of transcription by RNA polymerase II"/>
    <property type="evidence" value="ECO:0007669"/>
    <property type="project" value="TreeGrafter"/>
</dbReference>
<feature type="compositionally biased region" description="Basic and acidic residues" evidence="4">
    <location>
        <begin position="1"/>
        <end position="11"/>
    </location>
</feature>
<dbReference type="GO" id="GO:0005634">
    <property type="term" value="C:nucleus"/>
    <property type="evidence" value="ECO:0007669"/>
    <property type="project" value="UniProtKB-SubCell"/>
</dbReference>
<proteinExistence type="predicted"/>
<dbReference type="InterPro" id="IPR047249">
    <property type="entry name" value="BRCT_p53bp1-like_rpt1"/>
</dbReference>
<feature type="compositionally biased region" description="Basic and acidic residues" evidence="4">
    <location>
        <begin position="794"/>
        <end position="803"/>
    </location>
</feature>
<dbReference type="SUPFAM" id="SSF52113">
    <property type="entry name" value="BRCT domain"/>
    <property type="match status" value="1"/>
</dbReference>
<dbReference type="InterPro" id="IPR036420">
    <property type="entry name" value="BRCT_dom_sf"/>
</dbReference>
<feature type="compositionally biased region" description="Acidic residues" evidence="4">
    <location>
        <begin position="195"/>
        <end position="205"/>
    </location>
</feature>
<feature type="region of interest" description="Disordered" evidence="4">
    <location>
        <begin position="1"/>
        <end position="24"/>
    </location>
</feature>
<feature type="compositionally biased region" description="Acidic residues" evidence="4">
    <location>
        <begin position="670"/>
        <end position="683"/>
    </location>
</feature>
<evidence type="ECO:0000313" key="6">
    <source>
        <dbReference type="Proteomes" id="UP000054097"/>
    </source>
</evidence>
<dbReference type="PANTHER" id="PTHR15321">
    <property type="entry name" value="TUMOR SUPPRESSOR P53-BINDING PROTEIN 1"/>
    <property type="match status" value="1"/>
</dbReference>
<feature type="compositionally biased region" description="Basic and acidic residues" evidence="4">
    <location>
        <begin position="44"/>
        <end position="56"/>
    </location>
</feature>
<comment type="subcellular location">
    <subcellularLocation>
        <location evidence="1">Nucleus</location>
    </subcellularLocation>
</comment>
<keyword evidence="2" id="KW-0227">DNA damage</keyword>
<feature type="region of interest" description="Disordered" evidence="4">
    <location>
        <begin position="440"/>
        <end position="586"/>
    </location>
</feature>
<name>A0A0C3BN27_SERVB</name>
<dbReference type="Gene3D" id="3.40.50.10190">
    <property type="entry name" value="BRCT domain"/>
    <property type="match status" value="1"/>
</dbReference>
<dbReference type="PANTHER" id="PTHR15321:SF3">
    <property type="entry name" value="TP53-BINDING PROTEIN 1"/>
    <property type="match status" value="1"/>
</dbReference>
<feature type="region of interest" description="Disordered" evidence="4">
    <location>
        <begin position="41"/>
        <end position="76"/>
    </location>
</feature>
<keyword evidence="6" id="KW-1185">Reference proteome</keyword>
<feature type="region of interest" description="Disordered" evidence="4">
    <location>
        <begin position="96"/>
        <end position="231"/>
    </location>
</feature>
<dbReference type="STRING" id="933852.A0A0C3BN27"/>
<feature type="compositionally biased region" description="Polar residues" evidence="4">
    <location>
        <begin position="706"/>
        <end position="718"/>
    </location>
</feature>
<evidence type="ECO:0000256" key="2">
    <source>
        <dbReference type="ARBA" id="ARBA00022763"/>
    </source>
</evidence>
<accession>A0A0C3BN27</accession>
<dbReference type="GO" id="GO:0042393">
    <property type="term" value="F:histone binding"/>
    <property type="evidence" value="ECO:0007669"/>
    <property type="project" value="TreeGrafter"/>
</dbReference>
<evidence type="ECO:0000256" key="1">
    <source>
        <dbReference type="ARBA" id="ARBA00004123"/>
    </source>
</evidence>
<feature type="compositionally biased region" description="Polar residues" evidence="4">
    <location>
        <begin position="108"/>
        <end position="121"/>
    </location>
</feature>
<reference evidence="5 6" key="1">
    <citation type="submission" date="2014-04" db="EMBL/GenBank/DDBJ databases">
        <authorList>
            <consortium name="DOE Joint Genome Institute"/>
            <person name="Kuo A."/>
            <person name="Zuccaro A."/>
            <person name="Kohler A."/>
            <person name="Nagy L.G."/>
            <person name="Floudas D."/>
            <person name="Copeland A."/>
            <person name="Barry K.W."/>
            <person name="Cichocki N."/>
            <person name="Veneault-Fourrey C."/>
            <person name="LaButti K."/>
            <person name="Lindquist E.A."/>
            <person name="Lipzen A."/>
            <person name="Lundell T."/>
            <person name="Morin E."/>
            <person name="Murat C."/>
            <person name="Sun H."/>
            <person name="Tunlid A."/>
            <person name="Henrissat B."/>
            <person name="Grigoriev I.V."/>
            <person name="Hibbett D.S."/>
            <person name="Martin F."/>
            <person name="Nordberg H.P."/>
            <person name="Cantor M.N."/>
            <person name="Hua S.X."/>
        </authorList>
    </citation>
    <scope>NUCLEOTIDE SEQUENCE [LARGE SCALE GENOMIC DNA]</scope>
    <source>
        <strain evidence="5 6">MAFF 305830</strain>
    </source>
</reference>
<evidence type="ECO:0000256" key="3">
    <source>
        <dbReference type="ARBA" id="ARBA00023242"/>
    </source>
</evidence>
<evidence type="ECO:0008006" key="7">
    <source>
        <dbReference type="Google" id="ProtNLM"/>
    </source>
</evidence>
<feature type="compositionally biased region" description="Polar residues" evidence="4">
    <location>
        <begin position="208"/>
        <end position="223"/>
    </location>
</feature>